<reference evidence="1" key="2">
    <citation type="journal article" date="2007" name="Virology">
        <title>Recombination in feline immunodeficiency virus genomes from naturally infected cougars.</title>
        <authorList>
            <person name="Bruen T.C."/>
            <person name="Poss M."/>
        </authorList>
    </citation>
    <scope>NUCLEOTIDE SEQUENCE</scope>
    <source>
        <strain evidence="1">PLV-1695</strain>
    </source>
</reference>
<evidence type="ECO:0000313" key="1">
    <source>
        <dbReference type="EMBL" id="ABB29309.1"/>
    </source>
</evidence>
<reference evidence="1" key="3">
    <citation type="journal article" date="2008" name="Virology">
        <title>Evolution of the long terminal repeat and accessory genes of feline immunodeficiency virus genomes from naturally infected cougars.</title>
        <authorList>
            <person name="Poss M."/>
            <person name="Ross H."/>
        </authorList>
    </citation>
    <scope>NUCLEOTIDE SEQUENCE</scope>
    <source>
        <strain evidence="1">PLV-1695</strain>
    </source>
</reference>
<proteinExistence type="predicted"/>
<name>Q284M5_9RETR</name>
<sequence length="112" mass="13606">MEIDLWRGGYLLRLDEIDNFEQIEEQNWWRLPAIDNPSSWGFLWNIIEAKLEFEEAIDLGRITLVLSTDKWIRRLQHLIWLLRHKEPKKRKGTQCRCLNCYILIWRTSRPVG</sequence>
<protein>
    <submittedName>
        <fullName evidence="1">OrfA</fullName>
    </submittedName>
</protein>
<accession>Q284M5</accession>
<dbReference type="EMBL" id="DQ192583">
    <property type="protein sequence ID" value="ABB29309.1"/>
    <property type="molecule type" value="Genomic_DNA"/>
</dbReference>
<dbReference type="Pfam" id="PF17495">
    <property type="entry name" value="OrfA"/>
    <property type="match status" value="1"/>
</dbReference>
<dbReference type="InterPro" id="IPR035276">
    <property type="entry name" value="FIV_OrfA"/>
</dbReference>
<reference evidence="1" key="1">
    <citation type="journal article" date="2006" name="J. Virol.">
        <title>Feline lentivirus evolution in cross-species infection reveals extensive G-to-A mutation and selection on key residues in the viral polymerase.</title>
        <authorList>
            <person name="Poss M."/>
            <person name="Ross H.A."/>
            <person name="Painter S.L."/>
            <person name="Holley D.C."/>
            <person name="Terwee J.A."/>
            <person name="Vandewoude S."/>
            <person name="Rodrigo A."/>
        </authorList>
    </citation>
    <scope>NUCLEOTIDE SEQUENCE</scope>
    <source>
        <strain evidence="1">PLV-1695</strain>
    </source>
</reference>
<organism evidence="1">
    <name type="scientific">Feline immunodeficiency virus</name>
    <dbReference type="NCBI Taxonomy" id="11673"/>
    <lineage>
        <taxon>Viruses</taxon>
        <taxon>Riboviria</taxon>
        <taxon>Pararnavirae</taxon>
        <taxon>Artverviricota</taxon>
        <taxon>Revtraviricetes</taxon>
        <taxon>Ortervirales</taxon>
        <taxon>Retroviridae</taxon>
        <taxon>Orthoretrovirinae</taxon>
        <taxon>Lentivirus</taxon>
        <taxon>Lentivirus felimdef</taxon>
    </lineage>
</organism>